<reference evidence="2" key="1">
    <citation type="journal article" date="2020" name="MBio">
        <title>Horizontal gene transfer to a defensive symbiont with a reduced genome amongst a multipartite beetle microbiome.</title>
        <authorList>
            <person name="Waterworth S.C."/>
            <person name="Florez L.V."/>
            <person name="Rees E.R."/>
            <person name="Hertweck C."/>
            <person name="Kaltenpoth M."/>
            <person name="Kwan J.C."/>
        </authorList>
    </citation>
    <scope>NUCLEOTIDE SEQUENCE [LARGE SCALE GENOMIC DNA]</scope>
</reference>
<comment type="caution">
    <text evidence="1">The sequence shown here is derived from an EMBL/GenBank/DDBJ whole genome shotgun (WGS) entry which is preliminary data.</text>
</comment>
<evidence type="ECO:0000313" key="1">
    <source>
        <dbReference type="EMBL" id="KAF1017241.1"/>
    </source>
</evidence>
<name>A0A7V8FJL0_STEMA</name>
<proteinExistence type="predicted"/>
<dbReference type="AlphaFoldDB" id="A0A7V8FJL0"/>
<accession>A0A7V8FJL0</accession>
<organism evidence="1 2">
    <name type="scientific">Stenotrophomonas maltophilia</name>
    <name type="common">Pseudomonas maltophilia</name>
    <name type="synonym">Xanthomonas maltophilia</name>
    <dbReference type="NCBI Taxonomy" id="40324"/>
    <lineage>
        <taxon>Bacteria</taxon>
        <taxon>Pseudomonadati</taxon>
        <taxon>Pseudomonadota</taxon>
        <taxon>Gammaproteobacteria</taxon>
        <taxon>Lysobacterales</taxon>
        <taxon>Lysobacteraceae</taxon>
        <taxon>Stenotrophomonas</taxon>
        <taxon>Stenotrophomonas maltophilia group</taxon>
    </lineage>
</organism>
<evidence type="ECO:0000313" key="2">
    <source>
        <dbReference type="Proteomes" id="UP000487117"/>
    </source>
</evidence>
<sequence length="65" mass="7255">MADGDGRWILSIATIDRVQVRAWACDWNYRVHSFAGRVWAGRTVAWRARANENAAPAGGVFEQHG</sequence>
<gene>
    <name evidence="1" type="ORF">GAK31_00502</name>
</gene>
<protein>
    <submittedName>
        <fullName evidence="1">Uncharacterized protein</fullName>
    </submittedName>
</protein>
<dbReference type="EMBL" id="WNDS01000001">
    <property type="protein sequence ID" value="KAF1017241.1"/>
    <property type="molecule type" value="Genomic_DNA"/>
</dbReference>
<dbReference type="Proteomes" id="UP000487117">
    <property type="component" value="Unassembled WGS sequence"/>
</dbReference>